<organism evidence="2 3">
    <name type="scientific">Candidatus Avelusimicrobium gallicola</name>
    <dbReference type="NCBI Taxonomy" id="2562704"/>
    <lineage>
        <taxon>Bacteria</taxon>
        <taxon>Pseudomonadati</taxon>
        <taxon>Elusimicrobiota</taxon>
        <taxon>Elusimicrobia</taxon>
        <taxon>Elusimicrobiales</taxon>
        <taxon>Elusimicrobiaceae</taxon>
        <taxon>Candidatus Avelusimicrobium</taxon>
    </lineage>
</organism>
<dbReference type="SUPFAM" id="SSF51735">
    <property type="entry name" value="NAD(P)-binding Rossmann-fold domains"/>
    <property type="match status" value="1"/>
</dbReference>
<name>A0A928DPW7_9BACT</name>
<dbReference type="EMBL" id="SUVG01000004">
    <property type="protein sequence ID" value="MBE6421290.1"/>
    <property type="molecule type" value="Genomic_DNA"/>
</dbReference>
<dbReference type="AlphaFoldDB" id="A0A928DPW7"/>
<dbReference type="Gene3D" id="3.90.25.10">
    <property type="entry name" value="UDP-galactose 4-epimerase, domain 1"/>
    <property type="match status" value="1"/>
</dbReference>
<dbReference type="Gene3D" id="3.40.50.720">
    <property type="entry name" value="NAD(P)-binding Rossmann-like Domain"/>
    <property type="match status" value="1"/>
</dbReference>
<dbReference type="Proteomes" id="UP000725649">
    <property type="component" value="Unassembled WGS sequence"/>
</dbReference>
<reference evidence="2" key="1">
    <citation type="submission" date="2019-04" db="EMBL/GenBank/DDBJ databases">
        <title>Evolution of Biomass-Degrading Anaerobic Consortia Revealed by Metagenomics.</title>
        <authorList>
            <person name="Peng X."/>
        </authorList>
    </citation>
    <scope>NUCLEOTIDE SEQUENCE</scope>
    <source>
        <strain evidence="2">SIG66</strain>
    </source>
</reference>
<dbReference type="InterPro" id="IPR001509">
    <property type="entry name" value="Epimerase_deHydtase"/>
</dbReference>
<protein>
    <submittedName>
        <fullName evidence="2">NAD-dependent epimerase/dehydratase family protein</fullName>
    </submittedName>
</protein>
<dbReference type="Pfam" id="PF01370">
    <property type="entry name" value="Epimerase"/>
    <property type="match status" value="1"/>
</dbReference>
<dbReference type="InterPro" id="IPR036291">
    <property type="entry name" value="NAD(P)-bd_dom_sf"/>
</dbReference>
<comment type="caution">
    <text evidence="2">The sequence shown here is derived from an EMBL/GenBank/DDBJ whole genome shotgun (WGS) entry which is preliminary data.</text>
</comment>
<dbReference type="InterPro" id="IPR050177">
    <property type="entry name" value="Lipid_A_modif_metabolic_enz"/>
</dbReference>
<accession>A0A928DPW7</accession>
<proteinExistence type="predicted"/>
<evidence type="ECO:0000313" key="2">
    <source>
        <dbReference type="EMBL" id="MBE6421290.1"/>
    </source>
</evidence>
<dbReference type="PANTHER" id="PTHR43245:SF13">
    <property type="entry name" value="UDP-D-APIOSE_UDP-D-XYLOSE SYNTHASE 2"/>
    <property type="match status" value="1"/>
</dbReference>
<sequence>MNRKNTWVITGGAGFIGSHLTRKLANLGENVRVVDNFSTGRAEALADVADKIELIKADIRSQDDLLSAFEGVDFVLHHAALASVPLSVEFPQETHEVNVQGTQNVLEAALQAKVKRVVFASSCAVYGDGSSMPYKETTTPRPNSPYAESKLLGEKLCLQFAKKGLETVVLRYFNVFGPGQKADSSYAAVISKFIELAKTGHPLTIEWDGLQSRDFIHVQDIVQANLLAIHRLDSGEIYNVASGNSVSLLQVADTLDKVSGKKLERVFLPKRKTDIRRSSADISKITQIGFSPSITLKEGLSSQIIK</sequence>
<dbReference type="PANTHER" id="PTHR43245">
    <property type="entry name" value="BIFUNCTIONAL POLYMYXIN RESISTANCE PROTEIN ARNA"/>
    <property type="match status" value="1"/>
</dbReference>
<feature type="domain" description="NAD-dependent epimerase/dehydratase" evidence="1">
    <location>
        <begin position="8"/>
        <end position="241"/>
    </location>
</feature>
<evidence type="ECO:0000313" key="3">
    <source>
        <dbReference type="Proteomes" id="UP000725649"/>
    </source>
</evidence>
<gene>
    <name evidence="2" type="ORF">E7027_04070</name>
</gene>
<evidence type="ECO:0000259" key="1">
    <source>
        <dbReference type="Pfam" id="PF01370"/>
    </source>
</evidence>